<dbReference type="EMBL" id="CP043617">
    <property type="protein sequence ID" value="QFR50424.1"/>
    <property type="molecule type" value="Genomic_DNA"/>
</dbReference>
<proteinExistence type="predicted"/>
<keyword evidence="2" id="KW-1185">Reference proteome</keyword>
<name>A0A5P8P409_9BACT</name>
<dbReference type="KEGG" id="sulg:FJR48_03545"/>
<evidence type="ECO:0000313" key="1">
    <source>
        <dbReference type="EMBL" id="QFR50424.1"/>
    </source>
</evidence>
<protein>
    <submittedName>
        <fullName evidence="1">Uncharacterized protein</fullName>
    </submittedName>
</protein>
<dbReference type="Proteomes" id="UP000326944">
    <property type="component" value="Chromosome"/>
</dbReference>
<evidence type="ECO:0000313" key="2">
    <source>
        <dbReference type="Proteomes" id="UP000326944"/>
    </source>
</evidence>
<accession>A0A5P8P409</accession>
<organism evidence="1 2">
    <name type="scientific">Sulfurimonas lithotrophica</name>
    <dbReference type="NCBI Taxonomy" id="2590022"/>
    <lineage>
        <taxon>Bacteria</taxon>
        <taxon>Pseudomonadati</taxon>
        <taxon>Campylobacterota</taxon>
        <taxon>Epsilonproteobacteria</taxon>
        <taxon>Campylobacterales</taxon>
        <taxon>Sulfurimonadaceae</taxon>
        <taxon>Sulfurimonas</taxon>
    </lineage>
</organism>
<gene>
    <name evidence="1" type="ORF">FJR48_03545</name>
</gene>
<dbReference type="OrthoDB" id="5339261at2"/>
<dbReference type="AlphaFoldDB" id="A0A5P8P409"/>
<sequence length="183" mass="20851">MEYVKNNELDWQPSFNDVLSDGLNGYRGALIVEEGKQLSPDRKLPPKIQAKQVIMVSNDKGIKLLACELESFNHFKPMFEKYKEFFTPDSLNILYVTDLDGNGTFTYEGIEFTAIMLDESSVWNELLEVADLEKGDMKKLSPAEKIEKMYDELLEADVQEAPKTYEEMCELIGESSKQLMGAV</sequence>
<reference evidence="1 2" key="1">
    <citation type="submission" date="2019-09" db="EMBL/GenBank/DDBJ databases">
        <title>Sulfurimonas gotlandica sp. nov., a chemoautotrophic and psychrotolerant epsilonproteobacterium isolated from a pelagic redoxcline, and an emended description of the genus Sulfurimonas.</title>
        <authorList>
            <person name="Wang S."/>
            <person name="Jiang L."/>
            <person name="Shao S."/>
        </authorList>
    </citation>
    <scope>NUCLEOTIDE SEQUENCE [LARGE SCALE GENOMIC DNA]</scope>
    <source>
        <strain evidence="1 2">GYSZ_1</strain>
    </source>
</reference>